<evidence type="ECO:0000256" key="1">
    <source>
        <dbReference type="ARBA" id="ARBA00010568"/>
    </source>
</evidence>
<dbReference type="PANTHER" id="PTHR31977">
    <property type="entry name" value="UPF0696 PROTEIN C11ORF68"/>
    <property type="match status" value="1"/>
</dbReference>
<dbReference type="EMBL" id="ML769383">
    <property type="protein sequence ID" value="KAE9411589.1"/>
    <property type="molecule type" value="Genomic_DNA"/>
</dbReference>
<evidence type="ECO:0008006" key="5">
    <source>
        <dbReference type="Google" id="ProtNLM"/>
    </source>
</evidence>
<feature type="region of interest" description="Disordered" evidence="2">
    <location>
        <begin position="259"/>
        <end position="343"/>
    </location>
</feature>
<feature type="compositionally biased region" description="Polar residues" evidence="2">
    <location>
        <begin position="259"/>
        <end position="268"/>
    </location>
</feature>
<comment type="similarity">
    <text evidence="1">Belongs to the UPF0696 family.</text>
</comment>
<dbReference type="Gene3D" id="3.30.760.10">
    <property type="entry name" value="RNA Cap, Translation Initiation Factor Eif4e"/>
    <property type="match status" value="1"/>
</dbReference>
<evidence type="ECO:0000256" key="2">
    <source>
        <dbReference type="SAM" id="MobiDB-lite"/>
    </source>
</evidence>
<evidence type="ECO:0000313" key="3">
    <source>
        <dbReference type="EMBL" id="KAE9411589.1"/>
    </source>
</evidence>
<accession>A0A6A4IMD4</accession>
<dbReference type="Pfam" id="PF08939">
    <property type="entry name" value="Bles03"/>
    <property type="match status" value="1"/>
</dbReference>
<protein>
    <recommendedName>
        <fullName evidence="5">DUF1917-domain-containing protein</fullName>
    </recommendedName>
</protein>
<reference evidence="3" key="1">
    <citation type="journal article" date="2019" name="Environ. Microbiol.">
        <title>Fungal ecological strategies reflected in gene transcription - a case study of two litter decomposers.</title>
        <authorList>
            <person name="Barbi F."/>
            <person name="Kohler A."/>
            <person name="Barry K."/>
            <person name="Baskaran P."/>
            <person name="Daum C."/>
            <person name="Fauchery L."/>
            <person name="Ihrmark K."/>
            <person name="Kuo A."/>
            <person name="LaButti K."/>
            <person name="Lipzen A."/>
            <person name="Morin E."/>
            <person name="Grigoriev I.V."/>
            <person name="Henrissat B."/>
            <person name="Lindahl B."/>
            <person name="Martin F."/>
        </authorList>
    </citation>
    <scope>NUCLEOTIDE SEQUENCE</scope>
    <source>
        <strain evidence="3">JB14</strain>
    </source>
</reference>
<name>A0A6A4IMD4_9AGAR</name>
<dbReference type="SUPFAM" id="SSF55418">
    <property type="entry name" value="eIF4e-like"/>
    <property type="match status" value="1"/>
</dbReference>
<dbReference type="OrthoDB" id="10067381at2759"/>
<dbReference type="PANTHER" id="PTHR31977:SF1">
    <property type="entry name" value="UPF0696 PROTEIN C11ORF68"/>
    <property type="match status" value="1"/>
</dbReference>
<gene>
    <name evidence="3" type="ORF">BT96DRAFT_846293</name>
</gene>
<dbReference type="InterPro" id="IPR015034">
    <property type="entry name" value="Bles03"/>
</dbReference>
<proteinExistence type="inferred from homology"/>
<feature type="region of interest" description="Disordered" evidence="2">
    <location>
        <begin position="83"/>
        <end position="106"/>
    </location>
</feature>
<dbReference type="InterPro" id="IPR023398">
    <property type="entry name" value="TIF_eIF4e-like"/>
</dbReference>
<organism evidence="3 4">
    <name type="scientific">Gymnopus androsaceus JB14</name>
    <dbReference type="NCBI Taxonomy" id="1447944"/>
    <lineage>
        <taxon>Eukaryota</taxon>
        <taxon>Fungi</taxon>
        <taxon>Dikarya</taxon>
        <taxon>Basidiomycota</taxon>
        <taxon>Agaricomycotina</taxon>
        <taxon>Agaricomycetes</taxon>
        <taxon>Agaricomycetidae</taxon>
        <taxon>Agaricales</taxon>
        <taxon>Marasmiineae</taxon>
        <taxon>Omphalotaceae</taxon>
        <taxon>Gymnopus</taxon>
    </lineage>
</organism>
<evidence type="ECO:0000313" key="4">
    <source>
        <dbReference type="Proteomes" id="UP000799118"/>
    </source>
</evidence>
<dbReference type="AlphaFoldDB" id="A0A6A4IMD4"/>
<keyword evidence="4" id="KW-1185">Reference proteome</keyword>
<dbReference type="Proteomes" id="UP000799118">
    <property type="component" value="Unassembled WGS sequence"/>
</dbReference>
<sequence>MAQQSEDVISAGYKYTWDSTSNSGISLKEYLEKYKPSMVENDGLKPWIWVRNGNDQSETANESAALKEGTAILKDVTERVESIKNDPAIPARSSKKTGAKGKKEVREELQSNATEKFKEIAQKYNYTCGKWLMFVGPDRVDKIWSSLATSLVEGPLASTPAFCAKVATTPRVMPPNYQHVICLYMPNVYDKDTVTEVMKILIRNHGFTLSGVKSDMYTLLGIDSKHPSGIQSTIWKNKDLMEEKEMKALKEAFYKKGKSTNAESSGANADSKPANAPVQSTSKAKPKKKKNDFASDEEDDGMEQQRKEELIKRKKASAVSKRANDSDDDVEEVKPKRKIVKRS</sequence>